<dbReference type="EMBL" id="PNBA02000006">
    <property type="protein sequence ID" value="KAG6422035.1"/>
    <property type="molecule type" value="Genomic_DNA"/>
</dbReference>
<evidence type="ECO:0000313" key="2">
    <source>
        <dbReference type="EMBL" id="KAG6422035.1"/>
    </source>
</evidence>
<feature type="region of interest" description="Disordered" evidence="1">
    <location>
        <begin position="110"/>
        <end position="131"/>
    </location>
</feature>
<dbReference type="AlphaFoldDB" id="A0A8X8XY15"/>
<keyword evidence="3" id="KW-1185">Reference proteome</keyword>
<reference evidence="2" key="1">
    <citation type="submission" date="2018-01" db="EMBL/GenBank/DDBJ databases">
        <authorList>
            <person name="Mao J.F."/>
        </authorList>
    </citation>
    <scope>NUCLEOTIDE SEQUENCE</scope>
    <source>
        <strain evidence="2">Huo1</strain>
        <tissue evidence="2">Leaf</tissue>
    </source>
</reference>
<evidence type="ECO:0000256" key="1">
    <source>
        <dbReference type="SAM" id="MobiDB-lite"/>
    </source>
</evidence>
<accession>A0A8X8XY15</accession>
<organism evidence="2">
    <name type="scientific">Salvia splendens</name>
    <name type="common">Scarlet sage</name>
    <dbReference type="NCBI Taxonomy" id="180675"/>
    <lineage>
        <taxon>Eukaryota</taxon>
        <taxon>Viridiplantae</taxon>
        <taxon>Streptophyta</taxon>
        <taxon>Embryophyta</taxon>
        <taxon>Tracheophyta</taxon>
        <taxon>Spermatophyta</taxon>
        <taxon>Magnoliopsida</taxon>
        <taxon>eudicotyledons</taxon>
        <taxon>Gunneridae</taxon>
        <taxon>Pentapetalae</taxon>
        <taxon>asterids</taxon>
        <taxon>lamiids</taxon>
        <taxon>Lamiales</taxon>
        <taxon>Lamiaceae</taxon>
        <taxon>Nepetoideae</taxon>
        <taxon>Mentheae</taxon>
        <taxon>Salviinae</taxon>
        <taxon>Salvia</taxon>
        <taxon>Salvia subgen. Calosphace</taxon>
        <taxon>core Calosphace</taxon>
    </lineage>
</organism>
<proteinExistence type="predicted"/>
<evidence type="ECO:0000313" key="3">
    <source>
        <dbReference type="Proteomes" id="UP000298416"/>
    </source>
</evidence>
<reference evidence="2" key="2">
    <citation type="submission" date="2020-08" db="EMBL/GenBank/DDBJ databases">
        <title>Plant Genome Project.</title>
        <authorList>
            <person name="Zhang R.-G."/>
        </authorList>
    </citation>
    <scope>NUCLEOTIDE SEQUENCE</scope>
    <source>
        <strain evidence="2">Huo1</strain>
        <tissue evidence="2">Leaf</tissue>
    </source>
</reference>
<comment type="caution">
    <text evidence="2">The sequence shown here is derived from an EMBL/GenBank/DDBJ whole genome shotgun (WGS) entry which is preliminary data.</text>
</comment>
<gene>
    <name evidence="2" type="ORF">SASPL_118596</name>
</gene>
<dbReference type="Proteomes" id="UP000298416">
    <property type="component" value="Unassembled WGS sequence"/>
</dbReference>
<name>A0A8X8XY15_SALSN</name>
<sequence>MEYYTNDHHGLLEELLCLDYCTNQDTTINIPSTNDCFQHLSSYAPFGDELSPPDFPVDSSTFNLHPQTLPYDFTNGLQNTDTGAPCEPETPIFNIGQFCPLAAEINTSNASRRRTSWRRGGAGSASTTASPCSDQLFPKLVRLYGQNIDFGRRHRLHERAAGENQQIARGNAFGGKSIERHEHIQGCQT</sequence>
<protein>
    <submittedName>
        <fullName evidence="2">Uncharacterized protein</fullName>
    </submittedName>
</protein>